<dbReference type="InterPro" id="IPR035912">
    <property type="entry name" value="EHR_sf"/>
</dbReference>
<dbReference type="PANTHER" id="PTHR12373">
    <property type="entry name" value="ENHANCER OF RUDIMENTARY ERH"/>
    <property type="match status" value="1"/>
</dbReference>
<reference evidence="2" key="2">
    <citation type="submission" date="2021-01" db="UniProtKB">
        <authorList>
            <consortium name="EnsemblMetazoa"/>
        </authorList>
    </citation>
    <scope>IDENTIFICATION</scope>
</reference>
<keyword evidence="3" id="KW-1185">Reference proteome</keyword>
<dbReference type="PIRSF" id="PIRSF016393">
    <property type="entry name" value="Enh_rudimentary"/>
    <property type="match status" value="1"/>
</dbReference>
<dbReference type="OrthoDB" id="7887808at2759"/>
<dbReference type="SUPFAM" id="SSF143875">
    <property type="entry name" value="ERH-like"/>
    <property type="match status" value="1"/>
</dbReference>
<evidence type="ECO:0008006" key="4">
    <source>
        <dbReference type="Google" id="ProtNLM"/>
    </source>
</evidence>
<comment type="similarity">
    <text evidence="1">Belongs to the E(R) family.</text>
</comment>
<protein>
    <recommendedName>
        <fullName evidence="4">Enhancer of rudimentary homolog</fullName>
    </recommendedName>
</protein>
<dbReference type="Pfam" id="PF01133">
    <property type="entry name" value="ER"/>
    <property type="match status" value="1"/>
</dbReference>
<dbReference type="AlphaFoldDB" id="A0A7M7PQF3"/>
<dbReference type="InterPro" id="IPR000781">
    <property type="entry name" value="ERH"/>
</dbReference>
<dbReference type="Gene3D" id="3.30.2260.10">
    <property type="entry name" value="Enhancer of rudimentary"/>
    <property type="match status" value="1"/>
</dbReference>
<evidence type="ECO:0000313" key="3">
    <source>
        <dbReference type="Proteomes" id="UP000007110"/>
    </source>
</evidence>
<sequence>MVSKQENCKLRRDYSALILTCRYQVGAHTILLIQPSTPDSKTYSDYNSIKECMEGICRIFEEHLKAIHPSSPSITYDISELFEFIDKMQDLSCLVLDTETKCHYVPKNKFWIKEKIYVTLSKEAA</sequence>
<accession>A0A7M7PQF3</accession>
<evidence type="ECO:0000313" key="2">
    <source>
        <dbReference type="EnsemblMetazoa" id="XP_030854954"/>
    </source>
</evidence>
<dbReference type="RefSeq" id="XP_030854954.1">
    <property type="nucleotide sequence ID" value="XM_030999094.1"/>
</dbReference>
<dbReference type="InParanoid" id="A0A7M7PQF3"/>
<dbReference type="EnsemblMetazoa" id="XM_030999094">
    <property type="protein sequence ID" value="XP_030854954"/>
    <property type="gene ID" value="LOC593638"/>
</dbReference>
<dbReference type="PANTHER" id="PTHR12373:SF0">
    <property type="entry name" value="ENHANCER OF RUDIMENTARY HOMOLOG"/>
    <property type="match status" value="1"/>
</dbReference>
<dbReference type="GeneID" id="593638"/>
<reference evidence="3" key="1">
    <citation type="submission" date="2015-02" db="EMBL/GenBank/DDBJ databases">
        <title>Genome sequencing for Strongylocentrotus purpuratus.</title>
        <authorList>
            <person name="Murali S."/>
            <person name="Liu Y."/>
            <person name="Vee V."/>
            <person name="English A."/>
            <person name="Wang M."/>
            <person name="Skinner E."/>
            <person name="Han Y."/>
            <person name="Muzny D.M."/>
            <person name="Worley K.C."/>
            <person name="Gibbs R.A."/>
        </authorList>
    </citation>
    <scope>NUCLEOTIDE SEQUENCE</scope>
</reference>
<organism evidence="2 3">
    <name type="scientific">Strongylocentrotus purpuratus</name>
    <name type="common">Purple sea urchin</name>
    <dbReference type="NCBI Taxonomy" id="7668"/>
    <lineage>
        <taxon>Eukaryota</taxon>
        <taxon>Metazoa</taxon>
        <taxon>Echinodermata</taxon>
        <taxon>Eleutherozoa</taxon>
        <taxon>Echinozoa</taxon>
        <taxon>Echinoidea</taxon>
        <taxon>Euechinoidea</taxon>
        <taxon>Echinacea</taxon>
        <taxon>Camarodonta</taxon>
        <taxon>Echinidea</taxon>
        <taxon>Strongylocentrotidae</taxon>
        <taxon>Strongylocentrotus</taxon>
    </lineage>
</organism>
<dbReference type="OMA" id="VPHNKQY"/>
<dbReference type="Proteomes" id="UP000007110">
    <property type="component" value="Unassembled WGS sequence"/>
</dbReference>
<dbReference type="PROSITE" id="PS01290">
    <property type="entry name" value="ER"/>
    <property type="match status" value="1"/>
</dbReference>
<name>A0A7M7PQF3_STRPU</name>
<evidence type="ECO:0000256" key="1">
    <source>
        <dbReference type="ARBA" id="ARBA00007491"/>
    </source>
</evidence>
<proteinExistence type="inferred from homology"/>
<dbReference type="KEGG" id="spu:593638"/>